<dbReference type="GO" id="GO:0006562">
    <property type="term" value="P:L-proline catabolic process"/>
    <property type="evidence" value="ECO:0007669"/>
    <property type="project" value="InterPro"/>
</dbReference>
<dbReference type="Pfam" id="PF01619">
    <property type="entry name" value="Pro_dh"/>
    <property type="match status" value="1"/>
</dbReference>
<dbReference type="Proteomes" id="UP000199412">
    <property type="component" value="Unassembled WGS sequence"/>
</dbReference>
<reference evidence="3 4" key="1">
    <citation type="submission" date="2016-10" db="EMBL/GenBank/DDBJ databases">
        <authorList>
            <person name="de Groot N.N."/>
        </authorList>
    </citation>
    <scope>NUCLEOTIDE SEQUENCE [LARGE SCALE GENOMIC DNA]</scope>
    <source>
        <strain evidence="3 4">ATCC 700224</strain>
    </source>
</reference>
<dbReference type="PANTHER" id="PTHR13914:SF0">
    <property type="entry name" value="PROLINE DEHYDROGENASE 1, MITOCHONDRIAL"/>
    <property type="match status" value="1"/>
</dbReference>
<evidence type="ECO:0000256" key="1">
    <source>
        <dbReference type="ARBA" id="ARBA00023002"/>
    </source>
</evidence>
<dbReference type="EMBL" id="FNAP01000004">
    <property type="protein sequence ID" value="SDE22185.1"/>
    <property type="molecule type" value="Genomic_DNA"/>
</dbReference>
<dbReference type="PANTHER" id="PTHR13914">
    <property type="entry name" value="PROLINE OXIDASE"/>
    <property type="match status" value="1"/>
</dbReference>
<dbReference type="InterPro" id="IPR015659">
    <property type="entry name" value="Proline_oxidase"/>
</dbReference>
<dbReference type="GO" id="GO:0004657">
    <property type="term" value="F:proline dehydrogenase activity"/>
    <property type="evidence" value="ECO:0007669"/>
    <property type="project" value="InterPro"/>
</dbReference>
<dbReference type="InterPro" id="IPR002872">
    <property type="entry name" value="Proline_DH_dom"/>
</dbReference>
<keyword evidence="1" id="KW-0560">Oxidoreductase</keyword>
<accession>A0A1G7B7F0</accession>
<protein>
    <submittedName>
        <fullName evidence="3">Proline dehydrogenase</fullName>
    </submittedName>
</protein>
<name>A0A1G7B7F0_9PROT</name>
<dbReference type="AlphaFoldDB" id="A0A1G7B7F0"/>
<dbReference type="STRING" id="69960.SAMN05421720_104241"/>
<gene>
    <name evidence="3" type="ORF">SAMN05421720_104241</name>
</gene>
<dbReference type="RefSeq" id="WP_092784722.1">
    <property type="nucleotide sequence ID" value="NZ_FNAP01000004.1"/>
</dbReference>
<dbReference type="SUPFAM" id="SSF51730">
    <property type="entry name" value="FAD-linked oxidoreductase"/>
    <property type="match status" value="1"/>
</dbReference>
<feature type="domain" description="Proline dehydrogenase" evidence="2">
    <location>
        <begin position="52"/>
        <end position="312"/>
    </location>
</feature>
<evidence type="ECO:0000259" key="2">
    <source>
        <dbReference type="Pfam" id="PF01619"/>
    </source>
</evidence>
<proteinExistence type="predicted"/>
<dbReference type="Gene3D" id="3.20.20.220">
    <property type="match status" value="1"/>
</dbReference>
<evidence type="ECO:0000313" key="3">
    <source>
        <dbReference type="EMBL" id="SDE22185.1"/>
    </source>
</evidence>
<evidence type="ECO:0000313" key="4">
    <source>
        <dbReference type="Proteomes" id="UP000199412"/>
    </source>
</evidence>
<dbReference type="OrthoDB" id="9773461at2"/>
<organism evidence="3 4">
    <name type="scientific">Rhodospira trueperi</name>
    <dbReference type="NCBI Taxonomy" id="69960"/>
    <lineage>
        <taxon>Bacteria</taxon>
        <taxon>Pseudomonadati</taxon>
        <taxon>Pseudomonadota</taxon>
        <taxon>Alphaproteobacteria</taxon>
        <taxon>Rhodospirillales</taxon>
        <taxon>Rhodospirillaceae</taxon>
        <taxon>Rhodospira</taxon>
    </lineage>
</organism>
<keyword evidence="4" id="KW-1185">Reference proteome</keyword>
<sequence>MLSRLWQSAMIALARSGRVSRVMQNGRVTSGLSRRFIASGDETVGVARAQALLSEQGLRASLFYLGEYVDQPALVDENVAAKLAVTRALAGTGLDIHVSVDMTQVGHLLDPALTRRNLDTIAEAIRDAAASAPSPGLHCLMLDMEDPSVVDATIALHDDLAERGFPVALTLQAYLKRTEADLAAQIRRGSRVRLVKGAFVGEPAYAYTRRPDVKANSRRLIDAMFSEDAREAGFYPIVATHDAHLIAHARDRARAGGWTPGRYEFEMLLGVREPLARALAVEGERVRLYVPFGRDWWPYTVRRIGESPANAALLARALAG</sequence>
<dbReference type="InterPro" id="IPR029041">
    <property type="entry name" value="FAD-linked_oxidoreductase-like"/>
</dbReference>